<dbReference type="FunFam" id="1.20.1540.10:FF:000004">
    <property type="entry name" value="Transmembrane protein 115"/>
    <property type="match status" value="1"/>
</dbReference>
<dbReference type="GO" id="GO:0016020">
    <property type="term" value="C:membrane"/>
    <property type="evidence" value="ECO:0007669"/>
    <property type="project" value="UniProtKB-SubCell"/>
</dbReference>
<dbReference type="SMART" id="SM01160">
    <property type="entry name" value="DUF1751"/>
    <property type="match status" value="1"/>
</dbReference>
<protein>
    <submittedName>
        <fullName evidence="6">2154_t:CDS:1</fullName>
    </submittedName>
</protein>
<dbReference type="GO" id="GO:0005794">
    <property type="term" value="C:Golgi apparatus"/>
    <property type="evidence" value="ECO:0007669"/>
    <property type="project" value="TreeGrafter"/>
</dbReference>
<dbReference type="GO" id="GO:0006890">
    <property type="term" value="P:retrograde vesicle-mediated transport, Golgi to endoplasmic reticulum"/>
    <property type="evidence" value="ECO:0007669"/>
    <property type="project" value="InterPro"/>
</dbReference>
<evidence type="ECO:0000256" key="4">
    <source>
        <dbReference type="ARBA" id="ARBA00023136"/>
    </source>
</evidence>
<feature type="transmembrane region" description="Helical" evidence="5">
    <location>
        <begin position="196"/>
        <end position="213"/>
    </location>
</feature>
<organism evidence="6 7">
    <name type="scientific">Ambispora leptoticha</name>
    <dbReference type="NCBI Taxonomy" id="144679"/>
    <lineage>
        <taxon>Eukaryota</taxon>
        <taxon>Fungi</taxon>
        <taxon>Fungi incertae sedis</taxon>
        <taxon>Mucoromycota</taxon>
        <taxon>Glomeromycotina</taxon>
        <taxon>Glomeromycetes</taxon>
        <taxon>Archaeosporales</taxon>
        <taxon>Ambisporaceae</taxon>
        <taxon>Ambispora</taxon>
    </lineage>
</organism>
<evidence type="ECO:0000256" key="2">
    <source>
        <dbReference type="ARBA" id="ARBA00022692"/>
    </source>
</evidence>
<gene>
    <name evidence="6" type="ORF">ALEPTO_LOCUS286</name>
</gene>
<keyword evidence="4 5" id="KW-0472">Membrane</keyword>
<feature type="transmembrane region" description="Helical" evidence="5">
    <location>
        <begin position="12"/>
        <end position="34"/>
    </location>
</feature>
<dbReference type="PANTHER" id="PTHR13377:SF3">
    <property type="entry name" value="TRANSMEMBRANE PROTEIN 115"/>
    <property type="match status" value="1"/>
</dbReference>
<dbReference type="OrthoDB" id="73612at2759"/>
<keyword evidence="2 5" id="KW-0812">Transmembrane</keyword>
<evidence type="ECO:0000313" key="6">
    <source>
        <dbReference type="EMBL" id="CAG8440729.1"/>
    </source>
</evidence>
<dbReference type="InterPro" id="IPR035952">
    <property type="entry name" value="Rhomboid-like_sf"/>
</dbReference>
<evidence type="ECO:0000256" key="5">
    <source>
        <dbReference type="SAM" id="Phobius"/>
    </source>
</evidence>
<sequence>MLIRKTTGLLHSFTPCTTALALIIFGLSSLGVVLRYRQWTQNPPNEKNVLNSLTMVPGYTIQHIWTLVTAGFLETNLTTLFGSTITMLALGPHLERAWGPREFLKFVGIVSVGSYVITWLAYLIEYGFTKNLRYLYETQVNGMVGLAMGFLVALMQLDPEMLINFVIFSTRAKHLPGVLLGLSNVYFFVFDAQSQLFLIQFGWIVSWTYLRFFRVNSDGSRGDQSDTFAFSCFFPEFISKASRKNNSTNIQDNEETSSMDLLRSSLNIPNGDGIEIEMEENHSFHNINNNNVDIDNSPSSSSVFLSVPKSNTTKPFINVSPSLSSSSLSSPHQPIDPVLGTTFVLSSSNNSFHGDIGNTSTHSTLMFEAPS</sequence>
<reference evidence="6" key="1">
    <citation type="submission" date="2021-06" db="EMBL/GenBank/DDBJ databases">
        <authorList>
            <person name="Kallberg Y."/>
            <person name="Tangrot J."/>
            <person name="Rosling A."/>
        </authorList>
    </citation>
    <scope>NUCLEOTIDE SEQUENCE</scope>
    <source>
        <strain evidence="6">FL130A</strain>
    </source>
</reference>
<name>A0A9N8VAM1_9GLOM</name>
<comment type="caution">
    <text evidence="6">The sequence shown here is derived from an EMBL/GenBank/DDBJ whole genome shotgun (WGS) entry which is preliminary data.</text>
</comment>
<dbReference type="Gene3D" id="1.20.1540.10">
    <property type="entry name" value="Rhomboid-like"/>
    <property type="match status" value="1"/>
</dbReference>
<dbReference type="PANTHER" id="PTHR13377">
    <property type="entry name" value="PLACENTAL PROTEIN 6"/>
    <property type="match status" value="1"/>
</dbReference>
<keyword evidence="3 5" id="KW-1133">Transmembrane helix</keyword>
<dbReference type="Pfam" id="PF08551">
    <property type="entry name" value="DUF1751"/>
    <property type="match status" value="1"/>
</dbReference>
<feature type="transmembrane region" description="Helical" evidence="5">
    <location>
        <begin position="103"/>
        <end position="124"/>
    </location>
</feature>
<proteinExistence type="predicted"/>
<evidence type="ECO:0000313" key="7">
    <source>
        <dbReference type="Proteomes" id="UP000789508"/>
    </source>
</evidence>
<dbReference type="EMBL" id="CAJVPS010000015">
    <property type="protein sequence ID" value="CAG8440729.1"/>
    <property type="molecule type" value="Genomic_DNA"/>
</dbReference>
<keyword evidence="7" id="KW-1185">Reference proteome</keyword>
<dbReference type="InterPro" id="IPR013861">
    <property type="entry name" value="TMEM115/Pdh1/Rbl19"/>
</dbReference>
<comment type="subcellular location">
    <subcellularLocation>
        <location evidence="1">Membrane</location>
        <topology evidence="1">Multi-pass membrane protein</topology>
    </subcellularLocation>
</comment>
<accession>A0A9N8VAM1</accession>
<feature type="transmembrane region" description="Helical" evidence="5">
    <location>
        <begin position="64"/>
        <end position="91"/>
    </location>
</feature>
<dbReference type="Proteomes" id="UP000789508">
    <property type="component" value="Unassembled WGS sequence"/>
</dbReference>
<evidence type="ECO:0000256" key="1">
    <source>
        <dbReference type="ARBA" id="ARBA00004141"/>
    </source>
</evidence>
<evidence type="ECO:0000256" key="3">
    <source>
        <dbReference type="ARBA" id="ARBA00022989"/>
    </source>
</evidence>
<feature type="transmembrane region" description="Helical" evidence="5">
    <location>
        <begin position="144"/>
        <end position="167"/>
    </location>
</feature>
<dbReference type="AlphaFoldDB" id="A0A9N8VAM1"/>
<dbReference type="SUPFAM" id="SSF144091">
    <property type="entry name" value="Rhomboid-like"/>
    <property type="match status" value="1"/>
</dbReference>